<sequence>MAKAKTDKWSCDMYAKLMEKKYFPIQIYAPLSRILDKLRARGIINVEERPTSVPLLATQDDVTITQWYGSVAHGILSYYRCCDNFYKFKK</sequence>
<dbReference type="PANTHER" id="PTHR33642">
    <property type="entry name" value="COX1/OXI3 INTRON 1 PROTEIN-RELATED"/>
    <property type="match status" value="1"/>
</dbReference>
<dbReference type="InterPro" id="IPR024937">
    <property type="entry name" value="Domain_X"/>
</dbReference>
<dbReference type="PANTHER" id="PTHR33642:SF4">
    <property type="entry name" value="COX1_OXI3 INTRON 1 PROTEIN-RELATED"/>
    <property type="match status" value="1"/>
</dbReference>
<name>A0A2R6VX41_MARPO</name>
<reference evidence="3" key="1">
    <citation type="journal article" date="2017" name="Cell">
        <title>Insights into land plant evolution garnered from the Marchantia polymorpha genome.</title>
        <authorList>
            <person name="Bowman J.L."/>
            <person name="Kohchi T."/>
            <person name="Yamato K.T."/>
            <person name="Jenkins J."/>
            <person name="Shu S."/>
            <person name="Ishizaki K."/>
            <person name="Yamaoka S."/>
            <person name="Nishihama R."/>
            <person name="Nakamura Y."/>
            <person name="Berger F."/>
            <person name="Adam C."/>
            <person name="Aki S.S."/>
            <person name="Althoff F."/>
            <person name="Araki T."/>
            <person name="Arteaga-Vazquez M.A."/>
            <person name="Balasubrmanian S."/>
            <person name="Barry K."/>
            <person name="Bauer D."/>
            <person name="Boehm C.R."/>
            <person name="Briginshaw L."/>
            <person name="Caballero-Perez J."/>
            <person name="Catarino B."/>
            <person name="Chen F."/>
            <person name="Chiyoda S."/>
            <person name="Chovatia M."/>
            <person name="Davies K.M."/>
            <person name="Delmans M."/>
            <person name="Demura T."/>
            <person name="Dierschke T."/>
            <person name="Dolan L."/>
            <person name="Dorantes-Acosta A.E."/>
            <person name="Eklund D.M."/>
            <person name="Florent S.N."/>
            <person name="Flores-Sandoval E."/>
            <person name="Fujiyama A."/>
            <person name="Fukuzawa H."/>
            <person name="Galik B."/>
            <person name="Grimanelli D."/>
            <person name="Grimwood J."/>
            <person name="Grossniklaus U."/>
            <person name="Hamada T."/>
            <person name="Haseloff J."/>
            <person name="Hetherington A.J."/>
            <person name="Higo A."/>
            <person name="Hirakawa Y."/>
            <person name="Hundley H.N."/>
            <person name="Ikeda Y."/>
            <person name="Inoue K."/>
            <person name="Inoue S.I."/>
            <person name="Ishida S."/>
            <person name="Jia Q."/>
            <person name="Kakita M."/>
            <person name="Kanazawa T."/>
            <person name="Kawai Y."/>
            <person name="Kawashima T."/>
            <person name="Kennedy M."/>
            <person name="Kinose K."/>
            <person name="Kinoshita T."/>
            <person name="Kohara Y."/>
            <person name="Koide E."/>
            <person name="Komatsu K."/>
            <person name="Kopischke S."/>
            <person name="Kubo M."/>
            <person name="Kyozuka J."/>
            <person name="Lagercrantz U."/>
            <person name="Lin S.S."/>
            <person name="Lindquist E."/>
            <person name="Lipzen A.M."/>
            <person name="Lu C.W."/>
            <person name="De Luna E."/>
            <person name="Martienssen R.A."/>
            <person name="Minamino N."/>
            <person name="Mizutani M."/>
            <person name="Mizutani M."/>
            <person name="Mochizuki N."/>
            <person name="Monte I."/>
            <person name="Mosher R."/>
            <person name="Nagasaki H."/>
            <person name="Nakagami H."/>
            <person name="Naramoto S."/>
            <person name="Nishitani K."/>
            <person name="Ohtani M."/>
            <person name="Okamoto T."/>
            <person name="Okumura M."/>
            <person name="Phillips J."/>
            <person name="Pollak B."/>
            <person name="Reinders A."/>
            <person name="Rovekamp M."/>
            <person name="Sano R."/>
            <person name="Sawa S."/>
            <person name="Schmid M.W."/>
            <person name="Shirakawa M."/>
            <person name="Solano R."/>
            <person name="Spunde A."/>
            <person name="Suetsugu N."/>
            <person name="Sugano S."/>
            <person name="Sugiyama A."/>
            <person name="Sun R."/>
            <person name="Suzuki Y."/>
            <person name="Takenaka M."/>
            <person name="Takezawa D."/>
            <person name="Tomogane H."/>
            <person name="Tsuzuki M."/>
            <person name="Ueda T."/>
            <person name="Umeda M."/>
            <person name="Ward J.M."/>
            <person name="Watanabe Y."/>
            <person name="Yazaki K."/>
            <person name="Yokoyama R."/>
            <person name="Yoshitake Y."/>
            <person name="Yotsui I."/>
            <person name="Zachgo S."/>
            <person name="Schmutz J."/>
        </authorList>
    </citation>
    <scope>NUCLEOTIDE SEQUENCE [LARGE SCALE GENOMIC DNA]</scope>
    <source>
        <strain evidence="3">Tak-1</strain>
    </source>
</reference>
<dbReference type="AlphaFoldDB" id="A0A2R6VX41"/>
<evidence type="ECO:0000313" key="3">
    <source>
        <dbReference type="Proteomes" id="UP000244005"/>
    </source>
</evidence>
<evidence type="ECO:0000259" key="1">
    <source>
        <dbReference type="Pfam" id="PF01348"/>
    </source>
</evidence>
<dbReference type="Proteomes" id="UP000244005">
    <property type="component" value="Chromosome Y"/>
</dbReference>
<proteinExistence type="predicted"/>
<dbReference type="EMBL" id="KZ772944">
    <property type="protein sequence ID" value="PTQ26172.1"/>
    <property type="molecule type" value="Genomic_DNA"/>
</dbReference>
<evidence type="ECO:0000313" key="2">
    <source>
        <dbReference type="EMBL" id="PTQ26172.1"/>
    </source>
</evidence>
<keyword evidence="3" id="KW-1185">Reference proteome</keyword>
<dbReference type="Pfam" id="PF01348">
    <property type="entry name" value="Intron_maturas2"/>
    <property type="match status" value="1"/>
</dbReference>
<accession>A0A2R6VX41</accession>
<dbReference type="OrthoDB" id="1928753at2759"/>
<gene>
    <name evidence="2" type="ORF">MARPO_YA0038</name>
</gene>
<dbReference type="GO" id="GO:0005737">
    <property type="term" value="C:cytoplasm"/>
    <property type="evidence" value="ECO:0007669"/>
    <property type="project" value="UniProtKB-ARBA"/>
</dbReference>
<organism evidence="2 3">
    <name type="scientific">Marchantia polymorpha</name>
    <name type="common">Common liverwort</name>
    <name type="synonym">Marchantia aquatica</name>
    <dbReference type="NCBI Taxonomy" id="3197"/>
    <lineage>
        <taxon>Eukaryota</taxon>
        <taxon>Viridiplantae</taxon>
        <taxon>Streptophyta</taxon>
        <taxon>Embryophyta</taxon>
        <taxon>Marchantiophyta</taxon>
        <taxon>Marchantiopsida</taxon>
        <taxon>Marchantiidae</taxon>
        <taxon>Marchantiales</taxon>
        <taxon>Marchantiaceae</taxon>
        <taxon>Marchantia</taxon>
    </lineage>
</organism>
<feature type="domain" description="Domain X" evidence="1">
    <location>
        <begin position="26"/>
        <end position="89"/>
    </location>
</feature>
<dbReference type="GO" id="GO:0006397">
    <property type="term" value="P:mRNA processing"/>
    <property type="evidence" value="ECO:0007669"/>
    <property type="project" value="InterPro"/>
</dbReference>
<feature type="non-terminal residue" evidence="2">
    <location>
        <position position="90"/>
    </location>
</feature>
<protein>
    <recommendedName>
        <fullName evidence="1">Domain X domain-containing protein</fullName>
    </recommendedName>
</protein>